<dbReference type="PANTHER" id="PTHR12428">
    <property type="entry name" value="OXA1"/>
    <property type="match status" value="1"/>
</dbReference>
<keyword evidence="7" id="KW-0496">Mitochondrion</keyword>
<evidence type="ECO:0000256" key="5">
    <source>
        <dbReference type="ARBA" id="ARBA00022946"/>
    </source>
</evidence>
<organism evidence="13 14">
    <name type="scientific">Ophiobolus disseminans</name>
    <dbReference type="NCBI Taxonomy" id="1469910"/>
    <lineage>
        <taxon>Eukaryota</taxon>
        <taxon>Fungi</taxon>
        <taxon>Dikarya</taxon>
        <taxon>Ascomycota</taxon>
        <taxon>Pezizomycotina</taxon>
        <taxon>Dothideomycetes</taxon>
        <taxon>Pleosporomycetidae</taxon>
        <taxon>Pleosporales</taxon>
        <taxon>Pleosporineae</taxon>
        <taxon>Phaeosphaeriaceae</taxon>
        <taxon>Ophiobolus</taxon>
    </lineage>
</organism>
<gene>
    <name evidence="13" type="ORF">CC86DRAFT_322567</name>
</gene>
<dbReference type="PANTHER" id="PTHR12428:SF66">
    <property type="entry name" value="MITOCHONDRIAL INNER MEMBRANE PROTEIN OXA1L"/>
    <property type="match status" value="1"/>
</dbReference>
<evidence type="ECO:0000256" key="3">
    <source>
        <dbReference type="ARBA" id="ARBA00022692"/>
    </source>
</evidence>
<sequence>MLPSRGLRPAQFNSLSSRQSLTLGPYPSRKFSSLPRTASLLSSSCRANPLHAARWRAGATARPNAILTASSIRHGSWYAPWSSAKPSTPAGDAAASGAEQVPIAKFVSDATANAPNHFEPAVTSATPEIAPAGIDKPAFVNSTSDAATTAADSEAAFHSAQSLDELLGHEPAKDIIVNKPEIDPTALIDHAGQLKELGLDYGWGMTTVFERTMEQIYLNSGFGWAGTIMVAGVVVRCATFVFQALSSDKMAALASLKPITQPIQEKMEDAIKRGDKQQEQIYKMQQAQIMAPYMGGIFSMGGFMMAQAWIGFSAFRCLRAMGELPVPGMVHDGLFWFTDLTVRDPYFILPATTTAIFYLIFKTGGETGVDVSSNSTRKKMMNAFALIIGIVTAFQPAALQLYFVVSGILGAGTGWLLRQNMFRRLIHIRPLPSPASNELYSKVVQGEIKLQQIKGKDGKVRYQAPRAPNRPTRRSATTLSGINLKEGSPMPAHLKPETHKIDKENPDRDEDFELGARGSMMEKLDYYRRNYRLAYVSKRMKAGMDKMIRGAGFGGKKMTEEQRKRKARAQEYEIERRRRFQNRS</sequence>
<dbReference type="GO" id="GO:0032979">
    <property type="term" value="P:protein insertion into mitochondrial inner membrane from matrix"/>
    <property type="evidence" value="ECO:0007669"/>
    <property type="project" value="TreeGrafter"/>
</dbReference>
<dbReference type="Proteomes" id="UP000799424">
    <property type="component" value="Unassembled WGS sequence"/>
</dbReference>
<keyword evidence="6 11" id="KW-1133">Transmembrane helix</keyword>
<evidence type="ECO:0000256" key="6">
    <source>
        <dbReference type="ARBA" id="ARBA00022989"/>
    </source>
</evidence>
<keyword evidence="4" id="KW-0999">Mitochondrion inner membrane</keyword>
<evidence type="ECO:0000256" key="2">
    <source>
        <dbReference type="ARBA" id="ARBA00009877"/>
    </source>
</evidence>
<evidence type="ECO:0000256" key="9">
    <source>
        <dbReference type="RuleBase" id="RU003945"/>
    </source>
</evidence>
<evidence type="ECO:0000256" key="8">
    <source>
        <dbReference type="ARBA" id="ARBA00023136"/>
    </source>
</evidence>
<feature type="transmembrane region" description="Helical" evidence="11">
    <location>
        <begin position="335"/>
        <end position="360"/>
    </location>
</feature>
<comment type="subcellular location">
    <subcellularLocation>
        <location evidence="9">Membrane</location>
        <topology evidence="9">Multi-pass membrane protein</topology>
    </subcellularLocation>
    <subcellularLocation>
        <location evidence="1">Mitochondrion inner membrane</location>
        <topology evidence="1">Multi-pass membrane protein</topology>
    </subcellularLocation>
</comment>
<dbReference type="InterPro" id="IPR001708">
    <property type="entry name" value="YidC/ALB3/OXA1/COX18"/>
</dbReference>
<proteinExistence type="inferred from homology"/>
<feature type="transmembrane region" description="Helical" evidence="11">
    <location>
        <begin position="221"/>
        <end position="242"/>
    </location>
</feature>
<evidence type="ECO:0000256" key="10">
    <source>
        <dbReference type="SAM" id="MobiDB-lite"/>
    </source>
</evidence>
<evidence type="ECO:0000313" key="13">
    <source>
        <dbReference type="EMBL" id="KAF2826841.1"/>
    </source>
</evidence>
<dbReference type="AlphaFoldDB" id="A0A6A7A0Q6"/>
<evidence type="ECO:0000313" key="14">
    <source>
        <dbReference type="Proteomes" id="UP000799424"/>
    </source>
</evidence>
<evidence type="ECO:0000256" key="4">
    <source>
        <dbReference type="ARBA" id="ARBA00022792"/>
    </source>
</evidence>
<keyword evidence="3 9" id="KW-0812">Transmembrane</keyword>
<protein>
    <submittedName>
        <fullName evidence="13">Mitochondrial export translocase Oxa1</fullName>
    </submittedName>
</protein>
<feature type="transmembrane region" description="Helical" evidence="11">
    <location>
        <begin position="380"/>
        <end position="395"/>
    </location>
</feature>
<dbReference type="InterPro" id="IPR028055">
    <property type="entry name" value="YidC/Oxa/ALB_C"/>
</dbReference>
<keyword evidence="5" id="KW-0809">Transit peptide</keyword>
<dbReference type="CDD" id="cd20069">
    <property type="entry name" value="5TM_Oxa1-like"/>
    <property type="match status" value="1"/>
</dbReference>
<dbReference type="GO" id="GO:0032977">
    <property type="term" value="F:membrane insertase activity"/>
    <property type="evidence" value="ECO:0007669"/>
    <property type="project" value="InterPro"/>
</dbReference>
<feature type="domain" description="Membrane insertase YidC/Oxa/ALB C-terminal" evidence="12">
    <location>
        <begin position="224"/>
        <end position="417"/>
    </location>
</feature>
<reference evidence="13" key="1">
    <citation type="journal article" date="2020" name="Stud. Mycol.">
        <title>101 Dothideomycetes genomes: a test case for predicting lifestyles and emergence of pathogens.</title>
        <authorList>
            <person name="Haridas S."/>
            <person name="Albert R."/>
            <person name="Binder M."/>
            <person name="Bloem J."/>
            <person name="Labutti K."/>
            <person name="Salamov A."/>
            <person name="Andreopoulos B."/>
            <person name="Baker S."/>
            <person name="Barry K."/>
            <person name="Bills G."/>
            <person name="Bluhm B."/>
            <person name="Cannon C."/>
            <person name="Castanera R."/>
            <person name="Culley D."/>
            <person name="Daum C."/>
            <person name="Ezra D."/>
            <person name="Gonzalez J."/>
            <person name="Henrissat B."/>
            <person name="Kuo A."/>
            <person name="Liang C."/>
            <person name="Lipzen A."/>
            <person name="Lutzoni F."/>
            <person name="Magnuson J."/>
            <person name="Mondo S."/>
            <person name="Nolan M."/>
            <person name="Ohm R."/>
            <person name="Pangilinan J."/>
            <person name="Park H.-J."/>
            <person name="Ramirez L."/>
            <person name="Alfaro M."/>
            <person name="Sun H."/>
            <person name="Tritt A."/>
            <person name="Yoshinaga Y."/>
            <person name="Zwiers L.-H."/>
            <person name="Turgeon B."/>
            <person name="Goodwin S."/>
            <person name="Spatafora J."/>
            <person name="Crous P."/>
            <person name="Grigoriev I."/>
        </authorList>
    </citation>
    <scope>NUCLEOTIDE SEQUENCE</scope>
    <source>
        <strain evidence="13">CBS 113818</strain>
    </source>
</reference>
<dbReference type="OrthoDB" id="2148490at2759"/>
<feature type="compositionally biased region" description="Basic and acidic residues" evidence="10">
    <location>
        <begin position="494"/>
        <end position="506"/>
    </location>
</feature>
<dbReference type="GO" id="GO:0005743">
    <property type="term" value="C:mitochondrial inner membrane"/>
    <property type="evidence" value="ECO:0007669"/>
    <property type="project" value="UniProtKB-SubCell"/>
</dbReference>
<keyword evidence="8 11" id="KW-0472">Membrane</keyword>
<feature type="transmembrane region" description="Helical" evidence="11">
    <location>
        <begin position="293"/>
        <end position="315"/>
    </location>
</feature>
<evidence type="ECO:0000256" key="7">
    <source>
        <dbReference type="ARBA" id="ARBA00023128"/>
    </source>
</evidence>
<dbReference type="EMBL" id="MU006225">
    <property type="protein sequence ID" value="KAF2826841.1"/>
    <property type="molecule type" value="Genomic_DNA"/>
</dbReference>
<keyword evidence="14" id="KW-1185">Reference proteome</keyword>
<accession>A0A6A7A0Q6</accession>
<dbReference type="Pfam" id="PF02096">
    <property type="entry name" value="60KD_IMP"/>
    <property type="match status" value="1"/>
</dbReference>
<evidence type="ECO:0000256" key="11">
    <source>
        <dbReference type="SAM" id="Phobius"/>
    </source>
</evidence>
<comment type="similarity">
    <text evidence="2 9">Belongs to the OXA1/ALB3/YidC family.</text>
</comment>
<feature type="compositionally biased region" description="Basic and acidic residues" evidence="10">
    <location>
        <begin position="557"/>
        <end position="576"/>
    </location>
</feature>
<name>A0A6A7A0Q6_9PLEO</name>
<feature type="region of interest" description="Disordered" evidence="10">
    <location>
        <begin position="459"/>
        <end position="512"/>
    </location>
</feature>
<feature type="region of interest" description="Disordered" evidence="10">
    <location>
        <begin position="549"/>
        <end position="584"/>
    </location>
</feature>
<evidence type="ECO:0000256" key="1">
    <source>
        <dbReference type="ARBA" id="ARBA00004448"/>
    </source>
</evidence>
<evidence type="ECO:0000259" key="12">
    <source>
        <dbReference type="Pfam" id="PF02096"/>
    </source>
</evidence>